<dbReference type="Pfam" id="PF01804">
    <property type="entry name" value="Penicil_amidase"/>
    <property type="match status" value="1"/>
</dbReference>
<dbReference type="EMBL" id="BMXT01000001">
    <property type="protein sequence ID" value="GGY16460.1"/>
    <property type="molecule type" value="Genomic_DNA"/>
</dbReference>
<accession>A0ABQ2ZLH0</accession>
<dbReference type="InterPro" id="IPR023343">
    <property type="entry name" value="Penicillin_amidase_dom1"/>
</dbReference>
<evidence type="ECO:0000256" key="1">
    <source>
        <dbReference type="ARBA" id="ARBA00006586"/>
    </source>
</evidence>
<comment type="caution">
    <text evidence="6">The sequence shown here is derived from an EMBL/GenBank/DDBJ whole genome shotgun (WGS) entry which is preliminary data.</text>
</comment>
<evidence type="ECO:0000256" key="3">
    <source>
        <dbReference type="ARBA" id="ARBA00023145"/>
    </source>
</evidence>
<dbReference type="InterPro" id="IPR014395">
    <property type="entry name" value="Pen/GL7ACA/AHL_acylase"/>
</dbReference>
<evidence type="ECO:0000313" key="6">
    <source>
        <dbReference type="EMBL" id="GGY16460.1"/>
    </source>
</evidence>
<keyword evidence="2" id="KW-0378">Hydrolase</keyword>
<gene>
    <name evidence="6" type="primary">acyII</name>
    <name evidence="6" type="ORF">GCM10008098_04670</name>
</gene>
<evidence type="ECO:0000313" key="7">
    <source>
        <dbReference type="Proteomes" id="UP000621898"/>
    </source>
</evidence>
<keyword evidence="3" id="KW-0865">Zymogen</keyword>
<dbReference type="PANTHER" id="PTHR34218">
    <property type="entry name" value="PEPTIDASE S45 PENICILLIN AMIDASE"/>
    <property type="match status" value="1"/>
</dbReference>
<dbReference type="InterPro" id="IPR029055">
    <property type="entry name" value="Ntn_hydrolases_N"/>
</dbReference>
<dbReference type="InterPro" id="IPR043146">
    <property type="entry name" value="Penicillin_amidase_N_B-knob"/>
</dbReference>
<dbReference type="RefSeq" id="WP_189439570.1">
    <property type="nucleotide sequence ID" value="NZ_BMXT01000001.1"/>
</dbReference>
<evidence type="ECO:0000256" key="5">
    <source>
        <dbReference type="SAM" id="MobiDB-lite"/>
    </source>
</evidence>
<dbReference type="CDD" id="cd03747">
    <property type="entry name" value="Ntn_PGA_like"/>
    <property type="match status" value="1"/>
</dbReference>
<dbReference type="Gene3D" id="2.30.120.10">
    <property type="match status" value="1"/>
</dbReference>
<dbReference type="PANTHER" id="PTHR34218:SF4">
    <property type="entry name" value="ACYL-HOMOSERINE LACTONE ACYLASE QUIP"/>
    <property type="match status" value="1"/>
</dbReference>
<evidence type="ECO:0000256" key="4">
    <source>
        <dbReference type="ARBA" id="ARBA00038735"/>
    </source>
</evidence>
<dbReference type="InterPro" id="IPR002692">
    <property type="entry name" value="S45"/>
</dbReference>
<dbReference type="InterPro" id="IPR043147">
    <property type="entry name" value="Penicillin_amidase_A-knob"/>
</dbReference>
<dbReference type="Proteomes" id="UP000621898">
    <property type="component" value="Unassembled WGS sequence"/>
</dbReference>
<name>A0ABQ2ZLH0_9GAMM</name>
<sequence>MTTRRWRVLRALVLALLALLLIAFVAGWYLLAGSRAQLDGVRHIASLSAPVSISRDALGTVTIEGKNRTDISYALGYVHAQERFFAMDLMRRMPAGELSALVGPAALKVDLNHRRHRLRAVAEAAYAQLPAAQKHELDRYRDGVNAGLADLRVQPWEYLLLTVKPQPWRSEDSMLVIAAMYLDLNHDGRNERELRFAQMRFVLPDELVNFLLAPDPDWEAPLSGQLSRSPVIPTPDVFDLRHLASTKPSTSLTTALAPALDAPRPGSGSFAVAGALTDSGAAMLANDMHLALRVPNIWFRTRLRYPDATAPNGQRDVNGVSLPGTPAVVVGSNGQIAWGFTNSYGDWQDWVRVLRDPADPTRYKVPEGWATIEHHDEHIQVKGRADSILKVEDTRWGPIMGKDVDGTSLALAWIADRPRGYNLDLMQFEHASDVPTALNLAPQFGMPPQNLLVADSAGHIGWTIAGNSIPLRVGIDPLLPSDWSMPGTGWQGWAESAQYPRIENPIDGRLWTANNRTVDGDALTLLGDGGYDLGARAQQIRDDLQAHGSFTPGNLLDIQLDNRALLLTRWQQLLQQTLVDSKTPALMQLRQLTQTWRGRAAVDSADYRLVRAFRSRVSQLVLAPFVAQVKHRYPDFSWPDESSAEAAVWQLISDQPPQLLDPKYADWDALLTDAASQIATELGQQPGGLAARNWGEYNRSAIKHPLSAALPHWLGRFIDMPDEPLPGDNNMPRVATPGFGASERLDVSPGHEAEGVLDMPGGQSDNPLSPYFGAGHADWVSGRPTPLLPGKTEHTLTLQPPAS</sequence>
<evidence type="ECO:0000256" key="2">
    <source>
        <dbReference type="ARBA" id="ARBA00022801"/>
    </source>
</evidence>
<reference evidence="7" key="1">
    <citation type="journal article" date="2019" name="Int. J. Syst. Evol. Microbiol.">
        <title>The Global Catalogue of Microorganisms (GCM) 10K type strain sequencing project: providing services to taxonomists for standard genome sequencing and annotation.</title>
        <authorList>
            <consortium name="The Broad Institute Genomics Platform"/>
            <consortium name="The Broad Institute Genome Sequencing Center for Infectious Disease"/>
            <person name="Wu L."/>
            <person name="Ma J."/>
        </authorList>
    </citation>
    <scope>NUCLEOTIDE SEQUENCE [LARGE SCALE GENOMIC DNA]</scope>
    <source>
        <strain evidence="7">KCTC 22232</strain>
    </source>
</reference>
<comment type="similarity">
    <text evidence="1">Belongs to the peptidase S45 family.</text>
</comment>
<dbReference type="SUPFAM" id="SSF56235">
    <property type="entry name" value="N-terminal nucleophile aminohydrolases (Ntn hydrolases)"/>
    <property type="match status" value="1"/>
</dbReference>
<proteinExistence type="inferred from homology"/>
<keyword evidence="7" id="KW-1185">Reference proteome</keyword>
<comment type="subunit">
    <text evidence="4">Heterodimer of an alpha subunit and a beta subunit processed from the same precursor.</text>
</comment>
<feature type="region of interest" description="Disordered" evidence="5">
    <location>
        <begin position="751"/>
        <end position="803"/>
    </location>
</feature>
<dbReference type="Gene3D" id="1.10.439.10">
    <property type="entry name" value="Penicillin Amidohydrolase, domain 1"/>
    <property type="match status" value="1"/>
</dbReference>
<organism evidence="6 7">
    <name type="scientific">Rhodanobacter panaciterrae</name>
    <dbReference type="NCBI Taxonomy" id="490572"/>
    <lineage>
        <taxon>Bacteria</taxon>
        <taxon>Pseudomonadati</taxon>
        <taxon>Pseudomonadota</taxon>
        <taxon>Gammaproteobacteria</taxon>
        <taxon>Lysobacterales</taxon>
        <taxon>Rhodanobacteraceae</taxon>
        <taxon>Rhodanobacter</taxon>
    </lineage>
</organism>
<dbReference type="PIRSF" id="PIRSF001227">
    <property type="entry name" value="Pen_acylase"/>
    <property type="match status" value="1"/>
</dbReference>
<dbReference type="Gene3D" id="3.60.20.10">
    <property type="entry name" value="Glutamine Phosphoribosylpyrophosphate, subunit 1, domain 1"/>
    <property type="match status" value="1"/>
</dbReference>
<dbReference type="Gene3D" id="1.10.1400.10">
    <property type="match status" value="1"/>
</dbReference>
<protein>
    <submittedName>
        <fullName evidence="6">Penicillin acylase</fullName>
    </submittedName>
</protein>